<dbReference type="STRING" id="930128.SAMN05192532_104122"/>
<evidence type="ECO:0000259" key="5">
    <source>
        <dbReference type="PROSITE" id="PS51635"/>
    </source>
</evidence>
<keyword evidence="7" id="KW-1185">Reference proteome</keyword>
<feature type="active site" description="Nucleophile" evidence="4">
    <location>
        <position position="40"/>
    </location>
</feature>
<evidence type="ECO:0000256" key="1">
    <source>
        <dbReference type="ARBA" id="ARBA00022801"/>
    </source>
</evidence>
<evidence type="ECO:0000313" key="6">
    <source>
        <dbReference type="EMBL" id="SFE80824.1"/>
    </source>
</evidence>
<feature type="active site" description="Proton acceptor" evidence="4">
    <location>
        <position position="161"/>
    </location>
</feature>
<dbReference type="EMBL" id="FONT01000004">
    <property type="protein sequence ID" value="SFE80824.1"/>
    <property type="molecule type" value="Genomic_DNA"/>
</dbReference>
<keyword evidence="3 4" id="KW-0443">Lipid metabolism</keyword>
<dbReference type="Pfam" id="PF19890">
    <property type="entry name" value="DUF6363"/>
    <property type="match status" value="1"/>
</dbReference>
<accession>A0A1I2DJT2</accession>
<feature type="domain" description="PNPLA" evidence="5">
    <location>
        <begin position="7"/>
        <end position="174"/>
    </location>
</feature>
<dbReference type="OrthoDB" id="9802424at2"/>
<dbReference type="PROSITE" id="PS51635">
    <property type="entry name" value="PNPLA"/>
    <property type="match status" value="1"/>
</dbReference>
<keyword evidence="1 4" id="KW-0378">Hydrolase</keyword>
<dbReference type="InterPro" id="IPR045943">
    <property type="entry name" value="DUF6363"/>
</dbReference>
<dbReference type="GO" id="GO:0016787">
    <property type="term" value="F:hydrolase activity"/>
    <property type="evidence" value="ECO:0007669"/>
    <property type="project" value="UniProtKB-UniRule"/>
</dbReference>
<dbReference type="CDD" id="cd07208">
    <property type="entry name" value="Pat_hypo_Ecoli_yjju_like"/>
    <property type="match status" value="1"/>
</dbReference>
<keyword evidence="2 4" id="KW-0442">Lipid degradation</keyword>
<dbReference type="RefSeq" id="WP_091661296.1">
    <property type="nucleotide sequence ID" value="NZ_FONT01000004.1"/>
</dbReference>
<proteinExistence type="predicted"/>
<dbReference type="InterPro" id="IPR016035">
    <property type="entry name" value="Acyl_Trfase/lysoPLipase"/>
</dbReference>
<feature type="short sequence motif" description="DGA/G" evidence="4">
    <location>
        <begin position="161"/>
        <end position="163"/>
    </location>
</feature>
<evidence type="ECO:0000313" key="7">
    <source>
        <dbReference type="Proteomes" id="UP000199516"/>
    </source>
</evidence>
<dbReference type="GO" id="GO:0016042">
    <property type="term" value="P:lipid catabolic process"/>
    <property type="evidence" value="ECO:0007669"/>
    <property type="project" value="UniProtKB-UniRule"/>
</dbReference>
<sequence>MAEKVSLILEGGGMRGAYTAGVLDFFHDEGVEFPLVVTASSSSIIGSSYVAKQRGRNQEILKTLVNSTNSISYLRMLRQRELFGMDFIFHTIPNELLPFDFDTFSQSNTTFVVSTTDIHTGEAVYYDTYPTKKDLLTVMRASSSLPMLASSVRYQEKELMDGGIADPIPITPATIQGYKKHVIILTRNEGYVKKATKLNWLFKHAFKDKYDFRQALKNRHNKYNQTMELVKEMEKRGDVLLIQPEEPLQVRRTERKKEKLYQLYQQGYQEAETYREQLHLFLGGDDQTKAL</sequence>
<protein>
    <submittedName>
        <fullName evidence="6">Predicted phospholipase, patatin/cPLA2 family</fullName>
    </submittedName>
</protein>
<reference evidence="6 7" key="1">
    <citation type="submission" date="2016-10" db="EMBL/GenBank/DDBJ databases">
        <authorList>
            <person name="de Groot N.N."/>
        </authorList>
    </citation>
    <scope>NUCLEOTIDE SEQUENCE [LARGE SCALE GENOMIC DNA]</scope>
    <source>
        <strain evidence="6 7">DSM 23995</strain>
    </source>
</reference>
<organism evidence="6 7">
    <name type="scientific">Alteribacillus iranensis</name>
    <dbReference type="NCBI Taxonomy" id="930128"/>
    <lineage>
        <taxon>Bacteria</taxon>
        <taxon>Bacillati</taxon>
        <taxon>Bacillota</taxon>
        <taxon>Bacilli</taxon>
        <taxon>Bacillales</taxon>
        <taxon>Bacillaceae</taxon>
        <taxon>Alteribacillus</taxon>
    </lineage>
</organism>
<dbReference type="InterPro" id="IPR037483">
    <property type="entry name" value="YjjU-like"/>
</dbReference>
<dbReference type="Gene3D" id="3.40.1090.10">
    <property type="entry name" value="Cytosolic phospholipase A2 catalytic domain"/>
    <property type="match status" value="2"/>
</dbReference>
<evidence type="ECO:0000256" key="2">
    <source>
        <dbReference type="ARBA" id="ARBA00022963"/>
    </source>
</evidence>
<gene>
    <name evidence="6" type="ORF">SAMN05192532_104122</name>
</gene>
<comment type="caution">
    <text evidence="4">Lacks conserved residue(s) required for the propagation of feature annotation.</text>
</comment>
<evidence type="ECO:0000256" key="3">
    <source>
        <dbReference type="ARBA" id="ARBA00023098"/>
    </source>
</evidence>
<dbReference type="Proteomes" id="UP000199516">
    <property type="component" value="Unassembled WGS sequence"/>
</dbReference>
<dbReference type="InterPro" id="IPR002641">
    <property type="entry name" value="PNPLA_dom"/>
</dbReference>
<feature type="short sequence motif" description="GXGXXG" evidence="4">
    <location>
        <begin position="11"/>
        <end position="16"/>
    </location>
</feature>
<dbReference type="Pfam" id="PF01734">
    <property type="entry name" value="Patatin"/>
    <property type="match status" value="1"/>
</dbReference>
<dbReference type="SUPFAM" id="SSF52151">
    <property type="entry name" value="FabD/lysophospholipase-like"/>
    <property type="match status" value="1"/>
</dbReference>
<evidence type="ECO:0000256" key="4">
    <source>
        <dbReference type="PROSITE-ProRule" id="PRU01161"/>
    </source>
</evidence>
<dbReference type="PANTHER" id="PTHR14226">
    <property type="entry name" value="NEUROPATHY TARGET ESTERASE/SWISS CHEESE D.MELANOGASTER"/>
    <property type="match status" value="1"/>
</dbReference>
<name>A0A1I2DJT2_9BACI</name>
<dbReference type="InterPro" id="IPR050301">
    <property type="entry name" value="NTE"/>
</dbReference>
<dbReference type="PANTHER" id="PTHR14226:SF25">
    <property type="entry name" value="PHOSPHOESTERASE"/>
    <property type="match status" value="1"/>
</dbReference>
<dbReference type="AlphaFoldDB" id="A0A1I2DJT2"/>